<protein>
    <recommendedName>
        <fullName evidence="3">Protein phosphatase 2C-like protein</fullName>
    </recommendedName>
</protein>
<dbReference type="RefSeq" id="WP_231441137.1">
    <property type="nucleotide sequence ID" value="NZ_JAJOMB010000005.1"/>
</dbReference>
<evidence type="ECO:0000313" key="1">
    <source>
        <dbReference type="EMBL" id="MCD5311691.1"/>
    </source>
</evidence>
<evidence type="ECO:0000313" key="2">
    <source>
        <dbReference type="Proteomes" id="UP001138997"/>
    </source>
</evidence>
<gene>
    <name evidence="1" type="ORF">LR394_12340</name>
</gene>
<accession>A0A9X1NE87</accession>
<dbReference type="SUPFAM" id="SSF81606">
    <property type="entry name" value="PP2C-like"/>
    <property type="match status" value="1"/>
</dbReference>
<name>A0A9X1NE87_9ACTN</name>
<evidence type="ECO:0008006" key="3">
    <source>
        <dbReference type="Google" id="ProtNLM"/>
    </source>
</evidence>
<dbReference type="Gene3D" id="3.60.40.10">
    <property type="entry name" value="PPM-type phosphatase domain"/>
    <property type="match status" value="1"/>
</dbReference>
<sequence>MPSTNPYMLVSTATLRGDGLRNQDSVVVTDRAAAVLDGASAWYPQAPGRDGGWYAENLGARLMNSLDEERPLADIVHDAIEDMCRTFGLEPGQSPESTVTIARWDAQHVEVYVLCDSPAVIFSPEADPVILLDERLQCAAVQARTIYRDYLRAGHGYGPELKPMLARLQEDERRERNREGGHWVAGAVPAAAHHALTAEYPLDQVAAVLLLSDGASAGVDEYGSPADWATARQSAITSPAQFIADVHRVEDSDPNGQRWPRAKCHDDKTIAVIQPLTAH</sequence>
<reference evidence="1" key="1">
    <citation type="submission" date="2021-11" db="EMBL/GenBank/DDBJ databases">
        <title>Streptomyces corallinus and Kineosporia corallina sp. nov., two new coral-derived marine actinobacteria.</title>
        <authorList>
            <person name="Buangrab K."/>
            <person name="Sutthacheep M."/>
            <person name="Yeemin T."/>
            <person name="Harunari E."/>
            <person name="Igarashi Y."/>
            <person name="Sripreechasak P."/>
            <person name="Kanchanasin P."/>
            <person name="Tanasupawat S."/>
            <person name="Phongsopitanun W."/>
        </authorList>
    </citation>
    <scope>NUCLEOTIDE SEQUENCE</scope>
    <source>
        <strain evidence="1">JCM 31032</strain>
    </source>
</reference>
<comment type="caution">
    <text evidence="1">The sequence shown here is derived from an EMBL/GenBank/DDBJ whole genome shotgun (WGS) entry which is preliminary data.</text>
</comment>
<keyword evidence="2" id="KW-1185">Reference proteome</keyword>
<dbReference type="Proteomes" id="UP001138997">
    <property type="component" value="Unassembled WGS sequence"/>
</dbReference>
<proteinExistence type="predicted"/>
<dbReference type="AlphaFoldDB" id="A0A9X1NE87"/>
<dbReference type="EMBL" id="JAJOMB010000005">
    <property type="protein sequence ID" value="MCD5311691.1"/>
    <property type="molecule type" value="Genomic_DNA"/>
</dbReference>
<organism evidence="1 2">
    <name type="scientific">Kineosporia babensis</name>
    <dbReference type="NCBI Taxonomy" id="499548"/>
    <lineage>
        <taxon>Bacteria</taxon>
        <taxon>Bacillati</taxon>
        <taxon>Actinomycetota</taxon>
        <taxon>Actinomycetes</taxon>
        <taxon>Kineosporiales</taxon>
        <taxon>Kineosporiaceae</taxon>
        <taxon>Kineosporia</taxon>
    </lineage>
</organism>
<dbReference type="InterPro" id="IPR036457">
    <property type="entry name" value="PPM-type-like_dom_sf"/>
</dbReference>